<dbReference type="EMBL" id="RQIS01000011">
    <property type="protein sequence ID" value="RQH05074.1"/>
    <property type="molecule type" value="Genomic_DNA"/>
</dbReference>
<accession>A0A3N6MMJ9</accession>
<dbReference type="SUPFAM" id="SSF51556">
    <property type="entry name" value="Metallo-dependent hydrolases"/>
    <property type="match status" value="1"/>
</dbReference>
<comment type="caution">
    <text evidence="3">The sequence shown here is derived from an EMBL/GenBank/DDBJ whole genome shotgun (WGS) entry which is preliminary data.</text>
</comment>
<gene>
    <name evidence="3" type="ORF">D1Y85_16895</name>
</gene>
<feature type="domain" description="Amidohydrolase-related" evidence="2">
    <location>
        <begin position="67"/>
        <end position="356"/>
    </location>
</feature>
<dbReference type="GO" id="GO:0019748">
    <property type="term" value="P:secondary metabolic process"/>
    <property type="evidence" value="ECO:0007669"/>
    <property type="project" value="TreeGrafter"/>
</dbReference>
<dbReference type="GO" id="GO:0005737">
    <property type="term" value="C:cytoplasm"/>
    <property type="evidence" value="ECO:0007669"/>
    <property type="project" value="TreeGrafter"/>
</dbReference>
<evidence type="ECO:0000259" key="2">
    <source>
        <dbReference type="Pfam" id="PF04909"/>
    </source>
</evidence>
<sequence length="363" mass="39763">MSNQPFIFSADSHLVEPNELFLDSMPASLKRHALRAVKEGDMIVTRTEEQVIYRLKPQMIELVGEKRIGARDLGGRLQDMARDGIDAEICFPSLGLWTYALTDPEAELATTQIYNDWNNSYLSGHLDTFVRCGVLPVRRLTDTVAELKRLGQLGFSAAMLPSVTPTGVPRYNSAEWDPVFAAAAEFGIVLVLHTGTGLETVIHERGAGAAVVNYTRQMNDGIDAITYMVAGGVLDRNPAAQVAVIECGASWLAALSERMDEVYFAHAPFVHPKLSVPPSEVIRRQVKASFQHDRACIASRHVTGVEALLWASDYPHAEGTFPHSKAVISNLFDGVTITEKEKADILGGNAVRLFRLQRPGVPA</sequence>
<protein>
    <submittedName>
        <fullName evidence="3">Amidohydrolase</fullName>
    </submittedName>
</protein>
<organism evidence="3 4">
    <name type="scientific">Paraburkholderia dinghuensis</name>
    <dbReference type="NCBI Taxonomy" id="2305225"/>
    <lineage>
        <taxon>Bacteria</taxon>
        <taxon>Pseudomonadati</taxon>
        <taxon>Pseudomonadota</taxon>
        <taxon>Betaproteobacteria</taxon>
        <taxon>Burkholderiales</taxon>
        <taxon>Burkholderiaceae</taxon>
        <taxon>Paraburkholderia</taxon>
    </lineage>
</organism>
<evidence type="ECO:0000256" key="1">
    <source>
        <dbReference type="ARBA" id="ARBA00023239"/>
    </source>
</evidence>
<dbReference type="GO" id="GO:0016831">
    <property type="term" value="F:carboxy-lyase activity"/>
    <property type="evidence" value="ECO:0007669"/>
    <property type="project" value="InterPro"/>
</dbReference>
<dbReference type="InterPro" id="IPR006680">
    <property type="entry name" value="Amidohydro-rel"/>
</dbReference>
<dbReference type="Gene3D" id="3.20.20.140">
    <property type="entry name" value="Metal-dependent hydrolases"/>
    <property type="match status" value="1"/>
</dbReference>
<evidence type="ECO:0000313" key="3">
    <source>
        <dbReference type="EMBL" id="RQH05074.1"/>
    </source>
</evidence>
<reference evidence="3 4" key="1">
    <citation type="submission" date="2018-11" db="EMBL/GenBank/DDBJ databases">
        <title>Paraburkholderia sp. DHOA04, isolated from soil.</title>
        <authorList>
            <person name="Gao Z.-H."/>
            <person name="Qiu L.-H."/>
            <person name="Fu J.-C."/>
        </authorList>
    </citation>
    <scope>NUCLEOTIDE SEQUENCE [LARGE SCALE GENOMIC DNA]</scope>
    <source>
        <strain evidence="3 4">DHOA04</strain>
    </source>
</reference>
<proteinExistence type="predicted"/>
<keyword evidence="3" id="KW-0378">Hydrolase</keyword>
<dbReference type="InterPro" id="IPR032465">
    <property type="entry name" value="ACMSD"/>
</dbReference>
<dbReference type="Pfam" id="PF04909">
    <property type="entry name" value="Amidohydro_2"/>
    <property type="match status" value="1"/>
</dbReference>
<dbReference type="AlphaFoldDB" id="A0A3N6MMJ9"/>
<keyword evidence="4" id="KW-1185">Reference proteome</keyword>
<dbReference type="InterPro" id="IPR032466">
    <property type="entry name" value="Metal_Hydrolase"/>
</dbReference>
<name>A0A3N6MMJ9_9BURK</name>
<dbReference type="PANTHER" id="PTHR21240:SF28">
    <property type="entry name" value="ISO-OROTATE DECARBOXYLASE (EUROFUNG)"/>
    <property type="match status" value="1"/>
</dbReference>
<dbReference type="Proteomes" id="UP000272778">
    <property type="component" value="Unassembled WGS sequence"/>
</dbReference>
<dbReference type="OrthoDB" id="8673173at2"/>
<evidence type="ECO:0000313" key="4">
    <source>
        <dbReference type="Proteomes" id="UP000272778"/>
    </source>
</evidence>
<dbReference type="PANTHER" id="PTHR21240">
    <property type="entry name" value="2-AMINO-3-CARBOXYLMUCONATE-6-SEMIALDEHYDE DECARBOXYLASE"/>
    <property type="match status" value="1"/>
</dbReference>
<dbReference type="RefSeq" id="WP_124152208.1">
    <property type="nucleotide sequence ID" value="NZ_RQIS01000011.1"/>
</dbReference>
<dbReference type="GO" id="GO:0016787">
    <property type="term" value="F:hydrolase activity"/>
    <property type="evidence" value="ECO:0007669"/>
    <property type="project" value="UniProtKB-KW"/>
</dbReference>
<keyword evidence="1" id="KW-0456">Lyase</keyword>